<dbReference type="OrthoDB" id="3053346at2759"/>
<dbReference type="AlphaFoldDB" id="A0A9P5U545"/>
<dbReference type="Proteomes" id="UP000772434">
    <property type="component" value="Unassembled WGS sequence"/>
</dbReference>
<evidence type="ECO:0000313" key="2">
    <source>
        <dbReference type="EMBL" id="KAF9066289.1"/>
    </source>
</evidence>
<name>A0A9P5U545_9AGAR</name>
<evidence type="ECO:0000256" key="1">
    <source>
        <dbReference type="SAM" id="MobiDB-lite"/>
    </source>
</evidence>
<proteinExistence type="predicted"/>
<feature type="region of interest" description="Disordered" evidence="1">
    <location>
        <begin position="175"/>
        <end position="275"/>
    </location>
</feature>
<accession>A0A9P5U545</accession>
<dbReference type="EMBL" id="JADNRY010000089">
    <property type="protein sequence ID" value="KAF9066289.1"/>
    <property type="molecule type" value="Genomic_DNA"/>
</dbReference>
<sequence length="419" mass="46670">MSAAAKSETRYRFIPSLESYISFSLDVRQTLYLLRCDIDDDTEQAIQNFPIRKYVALIQDYSGLPMPDQPYYSIELRLLQQGLLNPIPGLFVESHMSFPVAPETFHPLDRPPVHTNKPLPWEGCYHASCLDASVFLPQSRHDYANAFHMVHSDWLRTYFYGIEDVDNARAKRRKAKFGSQADLVDESKEQLEEPLEGPELDDDLPEDPCLTFLPPDSERLPYTPPDPKLYKYDSDGNIDWLVDSDDDKSDSRSLGHDSTDAGKDGCSDEDSLLDDDGDAIPINSFLKGMMPFSGDMPDGSFVPVVSFSPDLSGIPSLHGTDQYYKDFDALEALVRKCQLGPPMPASTVADDEHAQISTPLGAPELQENLCPSIPSLLTPDGSESAHSSVIPKQAAKVGFLLNASRVARKLFISIFSRSR</sequence>
<gene>
    <name evidence="2" type="ORF">BDP27DRAFT_1330764</name>
</gene>
<protein>
    <submittedName>
        <fullName evidence="2">Uncharacterized protein</fullName>
    </submittedName>
</protein>
<reference evidence="2" key="1">
    <citation type="submission" date="2020-11" db="EMBL/GenBank/DDBJ databases">
        <authorList>
            <consortium name="DOE Joint Genome Institute"/>
            <person name="Ahrendt S."/>
            <person name="Riley R."/>
            <person name="Andreopoulos W."/>
            <person name="Labutti K."/>
            <person name="Pangilinan J."/>
            <person name="Ruiz-Duenas F.J."/>
            <person name="Barrasa J.M."/>
            <person name="Sanchez-Garcia M."/>
            <person name="Camarero S."/>
            <person name="Miyauchi S."/>
            <person name="Serrano A."/>
            <person name="Linde D."/>
            <person name="Babiker R."/>
            <person name="Drula E."/>
            <person name="Ayuso-Fernandez I."/>
            <person name="Pacheco R."/>
            <person name="Padilla G."/>
            <person name="Ferreira P."/>
            <person name="Barriuso J."/>
            <person name="Kellner H."/>
            <person name="Castanera R."/>
            <person name="Alfaro M."/>
            <person name="Ramirez L."/>
            <person name="Pisabarro A.G."/>
            <person name="Kuo A."/>
            <person name="Tritt A."/>
            <person name="Lipzen A."/>
            <person name="He G."/>
            <person name="Yan M."/>
            <person name="Ng V."/>
            <person name="Cullen D."/>
            <person name="Martin F."/>
            <person name="Rosso M.-N."/>
            <person name="Henrissat B."/>
            <person name="Hibbett D."/>
            <person name="Martinez A.T."/>
            <person name="Grigoriev I.V."/>
        </authorList>
    </citation>
    <scope>NUCLEOTIDE SEQUENCE</scope>
    <source>
        <strain evidence="2">AH 40177</strain>
    </source>
</reference>
<organism evidence="2 3">
    <name type="scientific">Rhodocollybia butyracea</name>
    <dbReference type="NCBI Taxonomy" id="206335"/>
    <lineage>
        <taxon>Eukaryota</taxon>
        <taxon>Fungi</taxon>
        <taxon>Dikarya</taxon>
        <taxon>Basidiomycota</taxon>
        <taxon>Agaricomycotina</taxon>
        <taxon>Agaricomycetes</taxon>
        <taxon>Agaricomycetidae</taxon>
        <taxon>Agaricales</taxon>
        <taxon>Marasmiineae</taxon>
        <taxon>Omphalotaceae</taxon>
        <taxon>Rhodocollybia</taxon>
    </lineage>
</organism>
<feature type="compositionally biased region" description="Acidic residues" evidence="1">
    <location>
        <begin position="192"/>
        <end position="206"/>
    </location>
</feature>
<comment type="caution">
    <text evidence="2">The sequence shown here is derived from an EMBL/GenBank/DDBJ whole genome shotgun (WGS) entry which is preliminary data.</text>
</comment>
<keyword evidence="3" id="KW-1185">Reference proteome</keyword>
<evidence type="ECO:0000313" key="3">
    <source>
        <dbReference type="Proteomes" id="UP000772434"/>
    </source>
</evidence>
<feature type="compositionally biased region" description="Basic and acidic residues" evidence="1">
    <location>
        <begin position="249"/>
        <end position="266"/>
    </location>
</feature>